<dbReference type="EMBL" id="UXAW01000046">
    <property type="protein sequence ID" value="VDC22933.1"/>
    <property type="molecule type" value="Genomic_DNA"/>
</dbReference>
<sequence length="313" mass="33055">MARNSASRDERRAAAARWLVAIAADPAVERSPALCAWLEADPANARALDDARLVWQIAGTVAPELAAPAPRRTWNWPRLLRPAGLALAACALAAVWLDQVRPDLRLRLSADHVSAPGPLRDLALADGSRALLDGGSALDFAADAAGRIATLRQGAAWFDVAKDGRPFTVRLGETEIRALGTRFGVRDCGACVEVTLEEGSVEIAAPGFAPLRLSPGQQLRLLPGQEPRVAGVDAPEALAWREGRYVFYDVSLREVASVLARHGAGAIFFADETLASRPISGSIGLEDAGAELGALSEALGFRIIPLPGGNLLM</sequence>
<dbReference type="RefSeq" id="WP_160144539.1">
    <property type="nucleotide sequence ID" value="NZ_UXAW01000046.1"/>
</dbReference>
<evidence type="ECO:0000313" key="2">
    <source>
        <dbReference type="EMBL" id="VDC22933.1"/>
    </source>
</evidence>
<proteinExistence type="predicted"/>
<name>A0A3P5WH41_9RHOB</name>
<accession>A0A3P5WH41</accession>
<organism evidence="2 3">
    <name type="scientific">Pseudogemmobacter humi</name>
    <dbReference type="NCBI Taxonomy" id="2483812"/>
    <lineage>
        <taxon>Bacteria</taxon>
        <taxon>Pseudomonadati</taxon>
        <taxon>Pseudomonadota</taxon>
        <taxon>Alphaproteobacteria</taxon>
        <taxon>Rhodobacterales</taxon>
        <taxon>Paracoccaceae</taxon>
        <taxon>Pseudogemmobacter</taxon>
    </lineage>
</organism>
<keyword evidence="3" id="KW-1185">Reference proteome</keyword>
<dbReference type="InterPro" id="IPR012373">
    <property type="entry name" value="Ferrdict_sens_TM"/>
</dbReference>
<dbReference type="Proteomes" id="UP000277498">
    <property type="component" value="Unassembled WGS sequence"/>
</dbReference>
<dbReference type="InterPro" id="IPR006860">
    <property type="entry name" value="FecR"/>
</dbReference>
<dbReference type="Gene3D" id="2.60.120.1440">
    <property type="match status" value="1"/>
</dbReference>
<gene>
    <name evidence="2" type="ORF">XINFAN_00875</name>
</gene>
<protein>
    <submittedName>
        <fullName evidence="2">Fec operon regulator FecR</fullName>
    </submittedName>
</protein>
<reference evidence="2 3" key="1">
    <citation type="submission" date="2018-11" db="EMBL/GenBank/DDBJ databases">
        <authorList>
            <person name="Criscuolo A."/>
        </authorList>
    </citation>
    <scope>NUCLEOTIDE SEQUENCE [LARGE SCALE GENOMIC DNA]</scope>
    <source>
        <strain evidence="2">ACIP111625</strain>
    </source>
</reference>
<evidence type="ECO:0000259" key="1">
    <source>
        <dbReference type="Pfam" id="PF04773"/>
    </source>
</evidence>
<evidence type="ECO:0000313" key="3">
    <source>
        <dbReference type="Proteomes" id="UP000277498"/>
    </source>
</evidence>
<dbReference type="OrthoDB" id="636724at2"/>
<dbReference type="Pfam" id="PF04773">
    <property type="entry name" value="FecR"/>
    <property type="match status" value="1"/>
</dbReference>
<dbReference type="PANTHER" id="PTHR30273:SF2">
    <property type="entry name" value="PROTEIN FECR"/>
    <property type="match status" value="1"/>
</dbReference>
<dbReference type="AlphaFoldDB" id="A0A3P5WH41"/>
<dbReference type="PANTHER" id="PTHR30273">
    <property type="entry name" value="PERIPLASMIC SIGNAL SENSOR AND SIGMA FACTOR ACTIVATOR FECR-RELATED"/>
    <property type="match status" value="1"/>
</dbReference>
<feature type="domain" description="FecR protein" evidence="1">
    <location>
        <begin position="114"/>
        <end position="202"/>
    </location>
</feature>
<dbReference type="GO" id="GO:0016989">
    <property type="term" value="F:sigma factor antagonist activity"/>
    <property type="evidence" value="ECO:0007669"/>
    <property type="project" value="TreeGrafter"/>
</dbReference>
<dbReference type="PIRSF" id="PIRSF018266">
    <property type="entry name" value="FecR"/>
    <property type="match status" value="1"/>
</dbReference>